<evidence type="ECO:0000256" key="5">
    <source>
        <dbReference type="SAM" id="Phobius"/>
    </source>
</evidence>
<keyword evidence="4" id="KW-0949">S-adenosyl-L-methionine</keyword>
<dbReference type="EnsemblMetazoa" id="GPPI027351-RA">
    <property type="protein sequence ID" value="GPPI027351-PA"/>
    <property type="gene ID" value="GPPI027351"/>
</dbReference>
<keyword evidence="2" id="KW-0489">Methyltransferase</keyword>
<dbReference type="Proteomes" id="UP000092460">
    <property type="component" value="Unassembled WGS sequence"/>
</dbReference>
<dbReference type="PANTHER" id="PTHR13610:SF9">
    <property type="entry name" value="FI06469P"/>
    <property type="match status" value="1"/>
</dbReference>
<evidence type="ECO:0000313" key="7">
    <source>
        <dbReference type="Proteomes" id="UP000092460"/>
    </source>
</evidence>
<feature type="transmembrane region" description="Helical" evidence="5">
    <location>
        <begin position="17"/>
        <end position="41"/>
    </location>
</feature>
<dbReference type="EMBL" id="JXJN01012883">
    <property type="status" value="NOT_ANNOTATED_CDS"/>
    <property type="molecule type" value="Genomic_DNA"/>
</dbReference>
<evidence type="ECO:0000313" key="6">
    <source>
        <dbReference type="EnsemblMetazoa" id="GPPI045515-PA"/>
    </source>
</evidence>
<keyword evidence="3" id="KW-0808">Transferase</keyword>
<protein>
    <recommendedName>
        <fullName evidence="8">Methyltransferase domain-containing protein</fullName>
    </recommendedName>
</protein>
<dbReference type="GO" id="GO:0032259">
    <property type="term" value="P:methylation"/>
    <property type="evidence" value="ECO:0007669"/>
    <property type="project" value="UniProtKB-KW"/>
</dbReference>
<evidence type="ECO:0000256" key="2">
    <source>
        <dbReference type="ARBA" id="ARBA00022603"/>
    </source>
</evidence>
<dbReference type="InterPro" id="IPR029063">
    <property type="entry name" value="SAM-dependent_MTases_sf"/>
</dbReference>
<sequence length="202" mass="22665">MVTQTDTRKSMSNGAKVLIAATGGIGLGISIVCFAFVAPAFRRICLPYVPATAEQIKNVLHFLPRNENRVRLLDIGSGDGRIVIATAQQGIKCSHGVELNPWLVWYSRFAALKEGVYPKTKFFCKDLWKFNLKPYDYVIIFGVEQMMEQLENKLVLEAPHSKVIACRFPLPNLKPVKSIDAGVDTVWFYNLSENNTSSRRQA</sequence>
<dbReference type="VEuPathDB" id="VectorBase:GPPI027351"/>
<dbReference type="PANTHER" id="PTHR13610">
    <property type="entry name" value="METHYLTRANSFERASE DOMAIN-CONTAINING PROTEIN"/>
    <property type="match status" value="1"/>
</dbReference>
<evidence type="ECO:0000256" key="3">
    <source>
        <dbReference type="ARBA" id="ARBA00022679"/>
    </source>
</evidence>
<reference evidence="7" key="1">
    <citation type="submission" date="2015-01" db="EMBL/GenBank/DDBJ databases">
        <authorList>
            <person name="Aksoy S."/>
            <person name="Warren W."/>
            <person name="Wilson R.K."/>
        </authorList>
    </citation>
    <scope>NUCLEOTIDE SEQUENCE [LARGE SCALE GENOMIC DNA]</scope>
    <source>
        <strain evidence="7">IAEA</strain>
    </source>
</reference>
<dbReference type="GO" id="GO:0016279">
    <property type="term" value="F:protein-lysine N-methyltransferase activity"/>
    <property type="evidence" value="ECO:0007669"/>
    <property type="project" value="InterPro"/>
</dbReference>
<keyword evidence="7" id="KW-1185">Reference proteome</keyword>
<dbReference type="EnsemblMetazoa" id="GPPI045515-RA">
    <property type="protein sequence ID" value="GPPI045515-PA"/>
    <property type="gene ID" value="GPPI045515"/>
</dbReference>
<dbReference type="Gene3D" id="3.40.50.150">
    <property type="entry name" value="Vaccinia Virus protein VP39"/>
    <property type="match status" value="1"/>
</dbReference>
<dbReference type="GO" id="GO:0005739">
    <property type="term" value="C:mitochondrion"/>
    <property type="evidence" value="ECO:0007669"/>
    <property type="project" value="TreeGrafter"/>
</dbReference>
<name>A0A1B0BEF3_9MUSC</name>
<organism evidence="6 7">
    <name type="scientific">Glossina palpalis gambiensis</name>
    <dbReference type="NCBI Taxonomy" id="67801"/>
    <lineage>
        <taxon>Eukaryota</taxon>
        <taxon>Metazoa</taxon>
        <taxon>Ecdysozoa</taxon>
        <taxon>Arthropoda</taxon>
        <taxon>Hexapoda</taxon>
        <taxon>Insecta</taxon>
        <taxon>Pterygota</taxon>
        <taxon>Neoptera</taxon>
        <taxon>Endopterygota</taxon>
        <taxon>Diptera</taxon>
        <taxon>Brachycera</taxon>
        <taxon>Muscomorpha</taxon>
        <taxon>Hippoboscoidea</taxon>
        <taxon>Glossinidae</taxon>
        <taxon>Glossina</taxon>
    </lineage>
</organism>
<keyword evidence="5" id="KW-1133">Transmembrane helix</keyword>
<evidence type="ECO:0008006" key="8">
    <source>
        <dbReference type="Google" id="ProtNLM"/>
    </source>
</evidence>
<dbReference type="SUPFAM" id="SSF53335">
    <property type="entry name" value="S-adenosyl-L-methionine-dependent methyltransferases"/>
    <property type="match status" value="1"/>
</dbReference>
<dbReference type="VEuPathDB" id="VectorBase:GPPI045515"/>
<accession>A0A1B0BEF3</accession>
<evidence type="ECO:0000256" key="1">
    <source>
        <dbReference type="ARBA" id="ARBA00010633"/>
    </source>
</evidence>
<keyword evidence="5" id="KW-0472">Membrane</keyword>
<dbReference type="InterPro" id="IPR026170">
    <property type="entry name" value="FAM173A/B"/>
</dbReference>
<dbReference type="STRING" id="67801.A0A1B0BEF3"/>
<evidence type="ECO:0000256" key="4">
    <source>
        <dbReference type="ARBA" id="ARBA00022691"/>
    </source>
</evidence>
<dbReference type="EMBL" id="JXJN01023365">
    <property type="status" value="NOT_ANNOTATED_CDS"/>
    <property type="molecule type" value="Genomic_DNA"/>
</dbReference>
<reference evidence="6" key="2">
    <citation type="submission" date="2020-05" db="UniProtKB">
        <authorList>
            <consortium name="EnsemblMetazoa"/>
        </authorList>
    </citation>
    <scope>IDENTIFICATION</scope>
    <source>
        <strain evidence="6">IAEA</strain>
    </source>
</reference>
<comment type="similarity">
    <text evidence="1">Belongs to the ANT/ATPSC lysine N-methyltransferase family.</text>
</comment>
<dbReference type="AlphaFoldDB" id="A0A1B0BEF3"/>
<proteinExistence type="inferred from homology"/>
<keyword evidence="5" id="KW-0812">Transmembrane</keyword>
<dbReference type="GO" id="GO:1905706">
    <property type="term" value="P:regulation of mitochondrial ATP synthesis coupled proton transport"/>
    <property type="evidence" value="ECO:0007669"/>
    <property type="project" value="TreeGrafter"/>
</dbReference>